<dbReference type="InterPro" id="IPR052045">
    <property type="entry name" value="Sulfur_Carrier/Prot_Modifier"/>
</dbReference>
<proteinExistence type="predicted"/>
<reference evidence="2" key="1">
    <citation type="journal article" date="2019" name="Int. J. Syst. Evol. Microbiol.">
        <title>The Global Catalogue of Microorganisms (GCM) 10K type strain sequencing project: providing services to taxonomists for standard genome sequencing and annotation.</title>
        <authorList>
            <consortium name="The Broad Institute Genomics Platform"/>
            <consortium name="The Broad Institute Genome Sequencing Center for Infectious Disease"/>
            <person name="Wu L."/>
            <person name="Ma J."/>
        </authorList>
    </citation>
    <scope>NUCLEOTIDE SEQUENCE [LARGE SCALE GENOMIC DNA]</scope>
    <source>
        <strain evidence="2">IBRC-M 10908</strain>
    </source>
</reference>
<dbReference type="InterPro" id="IPR016155">
    <property type="entry name" value="Mopterin_synth/thiamin_S_b"/>
</dbReference>
<protein>
    <submittedName>
        <fullName evidence="1">MoaD/ThiS family protein</fullName>
    </submittedName>
</protein>
<evidence type="ECO:0000313" key="2">
    <source>
        <dbReference type="Proteomes" id="UP001595823"/>
    </source>
</evidence>
<organism evidence="1 2">
    <name type="scientific">Salininema proteolyticum</name>
    <dbReference type="NCBI Taxonomy" id="1607685"/>
    <lineage>
        <taxon>Bacteria</taxon>
        <taxon>Bacillati</taxon>
        <taxon>Actinomycetota</taxon>
        <taxon>Actinomycetes</taxon>
        <taxon>Glycomycetales</taxon>
        <taxon>Glycomycetaceae</taxon>
        <taxon>Salininema</taxon>
    </lineage>
</organism>
<dbReference type="PANTHER" id="PTHR38031">
    <property type="entry name" value="SULFUR CARRIER PROTEIN SLR0821-RELATED"/>
    <property type="match status" value="1"/>
</dbReference>
<comment type="caution">
    <text evidence="1">The sequence shown here is derived from an EMBL/GenBank/DDBJ whole genome shotgun (WGS) entry which is preliminary data.</text>
</comment>
<dbReference type="Pfam" id="PF02597">
    <property type="entry name" value="ThiS"/>
    <property type="match status" value="1"/>
</dbReference>
<name>A0ABV8U4J1_9ACTN</name>
<evidence type="ECO:0000313" key="1">
    <source>
        <dbReference type="EMBL" id="MFC4338053.1"/>
    </source>
</evidence>
<dbReference type="SUPFAM" id="SSF54285">
    <property type="entry name" value="MoaD/ThiS"/>
    <property type="match status" value="1"/>
</dbReference>
<dbReference type="Gene3D" id="3.10.20.30">
    <property type="match status" value="1"/>
</dbReference>
<accession>A0ABV8U4J1</accession>
<sequence length="90" mass="9871">MIIPSALRADSGGKSKLFLDLDEGATLRTVIDSLGETFPRLERRLRDEAGDLRRFVNIFVGVEECRALDRQETALKEGDVVQILPSVAGG</sequence>
<dbReference type="InterPro" id="IPR003749">
    <property type="entry name" value="ThiS/MoaD-like"/>
</dbReference>
<gene>
    <name evidence="1" type="ORF">ACFPET_22940</name>
</gene>
<dbReference type="PANTHER" id="PTHR38031:SF1">
    <property type="entry name" value="SULFUR CARRIER PROTEIN CYSO"/>
    <property type="match status" value="1"/>
</dbReference>
<dbReference type="RefSeq" id="WP_380625696.1">
    <property type="nucleotide sequence ID" value="NZ_JBHSDK010000061.1"/>
</dbReference>
<dbReference type="Proteomes" id="UP001595823">
    <property type="component" value="Unassembled WGS sequence"/>
</dbReference>
<dbReference type="InterPro" id="IPR012675">
    <property type="entry name" value="Beta-grasp_dom_sf"/>
</dbReference>
<dbReference type="EMBL" id="JBHSDK010000061">
    <property type="protein sequence ID" value="MFC4338053.1"/>
    <property type="molecule type" value="Genomic_DNA"/>
</dbReference>
<keyword evidence="2" id="KW-1185">Reference proteome</keyword>